<accession>A0A8K0NXQ2</accession>
<sequence>MSTKFEELVQSVKKLSSQPNKCLISSVGDILLVPLYYIRLVRSLFSLSCLHLWCTCLSPLDSGSPTAAQQTIGFATPKVAATAATAGGSGPSALSQPSHPSPPTTASPALPPSSSPPSTTVHYPAVLKGRPVGISMAGSPAGSSSSTPGKPRIPPPVPPRSPKRPHHGQQSVRQGTRGLHRPRAEEERGGPLAGPGALRDTVARTSDFLYPSEHCSSLSTENAPQPLSSPATKAMTDHPDYPPRRIRTHTLSESSPVSLHSDSRITPREGNSPVVPPRRSHKGARKFDSRDFHVNKMDLIDEGNGNICHLKFSNISENFSDVSVEANKTLSNSELPKVCIRIGSSSEKSREVLCEGEPSKENNVFEEKSNIFDSSGFCIKKENNIEVRSLKEEIVETISDSGNLSNSAESINERESNFNIPAEKKVNTGDESDSEFDSKGSEVEVQHDLGIEVGIALSDDVVKESEGIGKVVVHQEDAVEVYSHVIKENGTTDLNREDELFSESLQVFPVASSDDGGKKLNKEKHNGLPSTLEQLFESPTKLSLKLSSESAENLKTHGEEKYVYNAGKRELMEEKFNSNVVYKAERSGERYDEQLNVSVVKKSKECESNEVIRITQEGVLNCGIHRAQMVVLDYIEPDKSAKESQKIKEHCSEALDADCKESSALTRLNVSSKICDKSAQLQPEDELFQGISNAHTVTAATVTSSSGVRRVDGHGTNVGLFSRKEVPISPKTVSMRTEFGSQFMNNSDAIKTYQISSSPYPFSHRNALPKPFSRSEIHGFGRGQSFRSVLPPSSPNSTASHIPPVINGYVDLEDVI</sequence>
<name>A0A8K0NXQ2_LADFU</name>
<evidence type="ECO:0000313" key="3">
    <source>
        <dbReference type="Proteomes" id="UP000792457"/>
    </source>
</evidence>
<reference evidence="2" key="1">
    <citation type="submission" date="2013-04" db="EMBL/GenBank/DDBJ databases">
        <authorList>
            <person name="Qu J."/>
            <person name="Murali S.C."/>
            <person name="Bandaranaike D."/>
            <person name="Bellair M."/>
            <person name="Blankenburg K."/>
            <person name="Chao H."/>
            <person name="Dinh H."/>
            <person name="Doddapaneni H."/>
            <person name="Downs B."/>
            <person name="Dugan-Rocha S."/>
            <person name="Elkadiri S."/>
            <person name="Gnanaolivu R.D."/>
            <person name="Hernandez B."/>
            <person name="Javaid M."/>
            <person name="Jayaseelan J.C."/>
            <person name="Lee S."/>
            <person name="Li M."/>
            <person name="Ming W."/>
            <person name="Munidasa M."/>
            <person name="Muniz J."/>
            <person name="Nguyen L."/>
            <person name="Ongeri F."/>
            <person name="Osuji N."/>
            <person name="Pu L.-L."/>
            <person name="Puazo M."/>
            <person name="Qu C."/>
            <person name="Quiroz J."/>
            <person name="Raj R."/>
            <person name="Weissenberger G."/>
            <person name="Xin Y."/>
            <person name="Zou X."/>
            <person name="Han Y."/>
            <person name="Richards S."/>
            <person name="Worley K."/>
            <person name="Muzny D."/>
            <person name="Gibbs R."/>
        </authorList>
    </citation>
    <scope>NUCLEOTIDE SEQUENCE</scope>
    <source>
        <strain evidence="2">Sampled in the wild</strain>
    </source>
</reference>
<protein>
    <submittedName>
        <fullName evidence="2">Uncharacterized protein</fullName>
    </submittedName>
</protein>
<reference evidence="2" key="2">
    <citation type="submission" date="2017-10" db="EMBL/GenBank/DDBJ databases">
        <title>Ladona fulva Genome sequencing and assembly.</title>
        <authorList>
            <person name="Murali S."/>
            <person name="Richards S."/>
            <person name="Bandaranaike D."/>
            <person name="Bellair M."/>
            <person name="Blankenburg K."/>
            <person name="Chao H."/>
            <person name="Dinh H."/>
            <person name="Doddapaneni H."/>
            <person name="Dugan-Rocha S."/>
            <person name="Elkadiri S."/>
            <person name="Gnanaolivu R."/>
            <person name="Hernandez B."/>
            <person name="Skinner E."/>
            <person name="Javaid M."/>
            <person name="Lee S."/>
            <person name="Li M."/>
            <person name="Ming W."/>
            <person name="Munidasa M."/>
            <person name="Muniz J."/>
            <person name="Nguyen L."/>
            <person name="Hughes D."/>
            <person name="Osuji N."/>
            <person name="Pu L.-L."/>
            <person name="Puazo M."/>
            <person name="Qu C."/>
            <person name="Quiroz J."/>
            <person name="Raj R."/>
            <person name="Weissenberger G."/>
            <person name="Xin Y."/>
            <person name="Zou X."/>
            <person name="Han Y."/>
            <person name="Worley K."/>
            <person name="Muzny D."/>
            <person name="Gibbs R."/>
        </authorList>
    </citation>
    <scope>NUCLEOTIDE SEQUENCE</scope>
    <source>
        <strain evidence="2">Sampled in the wild</strain>
    </source>
</reference>
<feature type="compositionally biased region" description="Low complexity" evidence="1">
    <location>
        <begin position="133"/>
        <end position="150"/>
    </location>
</feature>
<feature type="compositionally biased region" description="Low complexity" evidence="1">
    <location>
        <begin position="84"/>
        <end position="98"/>
    </location>
</feature>
<dbReference type="EMBL" id="KZ308169">
    <property type="protein sequence ID" value="KAG8223639.1"/>
    <property type="molecule type" value="Genomic_DNA"/>
</dbReference>
<feature type="compositionally biased region" description="Polar residues" evidence="1">
    <location>
        <begin position="249"/>
        <end position="260"/>
    </location>
</feature>
<dbReference type="AlphaFoldDB" id="A0A8K0NXQ2"/>
<proteinExistence type="predicted"/>
<feature type="compositionally biased region" description="Pro residues" evidence="1">
    <location>
        <begin position="99"/>
        <end position="115"/>
    </location>
</feature>
<feature type="compositionally biased region" description="Pro residues" evidence="1">
    <location>
        <begin position="151"/>
        <end position="160"/>
    </location>
</feature>
<organism evidence="2 3">
    <name type="scientific">Ladona fulva</name>
    <name type="common">Scarce chaser dragonfly</name>
    <name type="synonym">Libellula fulva</name>
    <dbReference type="NCBI Taxonomy" id="123851"/>
    <lineage>
        <taxon>Eukaryota</taxon>
        <taxon>Metazoa</taxon>
        <taxon>Ecdysozoa</taxon>
        <taxon>Arthropoda</taxon>
        <taxon>Hexapoda</taxon>
        <taxon>Insecta</taxon>
        <taxon>Pterygota</taxon>
        <taxon>Palaeoptera</taxon>
        <taxon>Odonata</taxon>
        <taxon>Epiprocta</taxon>
        <taxon>Anisoptera</taxon>
        <taxon>Libelluloidea</taxon>
        <taxon>Libellulidae</taxon>
        <taxon>Ladona</taxon>
    </lineage>
</organism>
<feature type="region of interest" description="Disordered" evidence="1">
    <location>
        <begin position="213"/>
        <end position="285"/>
    </location>
</feature>
<feature type="region of interest" description="Disordered" evidence="1">
    <location>
        <begin position="84"/>
        <end position="198"/>
    </location>
</feature>
<dbReference type="Proteomes" id="UP000792457">
    <property type="component" value="Unassembled WGS sequence"/>
</dbReference>
<keyword evidence="3" id="KW-1185">Reference proteome</keyword>
<evidence type="ECO:0000313" key="2">
    <source>
        <dbReference type="EMBL" id="KAG8223639.1"/>
    </source>
</evidence>
<gene>
    <name evidence="2" type="ORF">J437_LFUL009083</name>
</gene>
<comment type="caution">
    <text evidence="2">The sequence shown here is derived from an EMBL/GenBank/DDBJ whole genome shotgun (WGS) entry which is preliminary data.</text>
</comment>
<evidence type="ECO:0000256" key="1">
    <source>
        <dbReference type="SAM" id="MobiDB-lite"/>
    </source>
</evidence>
<feature type="compositionally biased region" description="Polar residues" evidence="1">
    <location>
        <begin position="214"/>
        <end position="231"/>
    </location>
</feature>